<feature type="region of interest" description="Disordered" evidence="2">
    <location>
        <begin position="1"/>
        <end position="23"/>
    </location>
</feature>
<evidence type="ECO:0000313" key="4">
    <source>
        <dbReference type="EMBL" id="KAK7194351.1"/>
    </source>
</evidence>
<accession>A0AAW0EMG3</accession>
<dbReference type="Proteomes" id="UP001430356">
    <property type="component" value="Unassembled WGS sequence"/>
</dbReference>
<dbReference type="EMBL" id="JAECZO010000035">
    <property type="protein sequence ID" value="KAK7194351.1"/>
    <property type="molecule type" value="Genomic_DNA"/>
</dbReference>
<keyword evidence="5" id="KW-1185">Reference proteome</keyword>
<dbReference type="AlphaFoldDB" id="A0AAW0EMG3"/>
<evidence type="ECO:0000256" key="2">
    <source>
        <dbReference type="SAM" id="MobiDB-lite"/>
    </source>
</evidence>
<dbReference type="Pfam" id="PF23398">
    <property type="entry name" value="FAZ1_cons"/>
    <property type="match status" value="1"/>
</dbReference>
<name>A0AAW0EMG3_9TRYP</name>
<feature type="compositionally biased region" description="Low complexity" evidence="2">
    <location>
        <begin position="262"/>
        <end position="272"/>
    </location>
</feature>
<comment type="caution">
    <text evidence="4">The sequence shown here is derived from an EMBL/GenBank/DDBJ whole genome shotgun (WGS) entry which is preliminary data.</text>
</comment>
<keyword evidence="1" id="KW-0175">Coiled coil</keyword>
<proteinExistence type="predicted"/>
<feature type="coiled-coil region" evidence="1">
    <location>
        <begin position="427"/>
        <end position="495"/>
    </location>
</feature>
<feature type="domain" description="Flagellar attachment zone protein 1 conserved" evidence="3">
    <location>
        <begin position="521"/>
        <end position="608"/>
    </location>
</feature>
<feature type="region of interest" description="Disordered" evidence="2">
    <location>
        <begin position="250"/>
        <end position="272"/>
    </location>
</feature>
<feature type="compositionally biased region" description="Low complexity" evidence="2">
    <location>
        <begin position="769"/>
        <end position="874"/>
    </location>
</feature>
<evidence type="ECO:0000259" key="3">
    <source>
        <dbReference type="Pfam" id="PF23398"/>
    </source>
</evidence>
<evidence type="ECO:0000313" key="5">
    <source>
        <dbReference type="Proteomes" id="UP001430356"/>
    </source>
</evidence>
<protein>
    <recommendedName>
        <fullName evidence="3">Flagellar attachment zone protein 1 conserved domain-containing protein</fullName>
    </recommendedName>
</protein>
<evidence type="ECO:0000256" key="1">
    <source>
        <dbReference type="SAM" id="Coils"/>
    </source>
</evidence>
<organism evidence="4 5">
    <name type="scientific">Novymonas esmeraldas</name>
    <dbReference type="NCBI Taxonomy" id="1808958"/>
    <lineage>
        <taxon>Eukaryota</taxon>
        <taxon>Discoba</taxon>
        <taxon>Euglenozoa</taxon>
        <taxon>Kinetoplastea</taxon>
        <taxon>Metakinetoplastina</taxon>
        <taxon>Trypanosomatida</taxon>
        <taxon>Trypanosomatidae</taxon>
        <taxon>Novymonas</taxon>
    </lineage>
</organism>
<dbReference type="Gene3D" id="1.20.920.60">
    <property type="match status" value="1"/>
</dbReference>
<gene>
    <name evidence="4" type="ORF">NESM_000350700</name>
</gene>
<feature type="region of interest" description="Disordered" evidence="2">
    <location>
        <begin position="719"/>
        <end position="891"/>
    </location>
</feature>
<reference evidence="4 5" key="1">
    <citation type="journal article" date="2021" name="MBio">
        <title>A New Model Trypanosomatid, Novymonas esmeraldas: Genomic Perception of Its 'Candidatus Pandoraea novymonadis' Endosymbiont.</title>
        <authorList>
            <person name="Zakharova A."/>
            <person name="Saura A."/>
            <person name="Butenko A."/>
            <person name="Podesvova L."/>
            <person name="Warmusova S."/>
            <person name="Kostygov A.Y."/>
            <person name="Nenarokova A."/>
            <person name="Lukes J."/>
            <person name="Opperdoes F.R."/>
            <person name="Yurchenko V."/>
        </authorList>
    </citation>
    <scope>NUCLEOTIDE SEQUENCE [LARGE SCALE GENOMIC DNA]</scope>
    <source>
        <strain evidence="4 5">E262AT.01</strain>
    </source>
</reference>
<dbReference type="InterPro" id="IPR056614">
    <property type="entry name" value="FAZ1_cons"/>
</dbReference>
<sequence length="891" mass="96786">MSDYESSEPTFEEVPSGVQPVAEPAAAPGGAVVLGDRTDLHIGDYVGFERISPNKDWKLSLGKVVAFPSTRTVKVAYYDAVNETTVAQDPVSEAAVRQAAESEDKMDIWHNREALREDLAQATAKEKASTQRLFTARDVTVVRQMAAGERVTASLEALDVARRSLRAIPSKQWRELRDPGHPSAEVMGVMRSVMLILYEDSVTAWEDIQEVMRRPDFMDRVASWDCTVTPMSLSRRKKIAALCAGEDEEALKSTKKRRRSGSRTPATAAAAAPSIAAQSSKFGTLGTLDKNMRAWISAQFVCSEAAREQEIVVNDCFADQQEQRVLLREINDMRVGISSIEVQMLEMKNAILGIEDAPKAIMPLDAYPTDTIFYKRTYPDTEGRFVQEIILRDSIIINFGPMAEEDAEGYVRLNATQVECLRTAVISSNVRHDAEEMEELLARKEREEQEMAELRARIQELRNKASLTAEEEEELAQLERLYADAERRHHATLSRIADLYACGRGAREITLAIRRPEFRYTRLHCKMSGDWEMILNDAGRHSEMLAAFCDDVSNMLNIPASYVLDIDARSGSLLIDFTVKHNGDLDDDELQDLINKGQFSALSMFYEKVTFKKTSPLNTSQQQEAYDLEQRLGAAAPISGMGMRQTLADYYNADGTLDEDFSDEVKAHPNYRVAVITIPPVREDYDEAAVRGAVEQHVEDDFEAPDAAVAASAMASSAETYQFQEEGESPGATHASAGLTDTAEAARDAETETAPATQVRSRTVDHAGAEQPPATEAAPAAAPPSSSSSSSSSTAPSKAAPAQPSPKADVAATPEEAAAAAAEPVPVASSSAAAAAAAAAEEEAGAGAEAEAAVHASTKASSAVTSSTPKSATSHKSSKRPTPKETYAAEL</sequence>